<reference evidence="1 2" key="1">
    <citation type="journal article" date="2015" name="Int. J. Syst. Evol. Microbiol.">
        <title>M ethanocaldococcus bathoardescens sp. nov., a hyperthermophilic methanogen isolated from a volcanically active deep-sea hydrothermal vent.</title>
        <authorList>
            <person name="Stewart L.C."/>
            <person name="Jung J.H."/>
            <person name="Kim Y.T."/>
            <person name="Kwon S.W."/>
            <person name="Park C.S."/>
            <person name="Holden J.F."/>
        </authorList>
    </citation>
    <scope>NUCLEOTIDE SEQUENCE [LARGE SCALE GENOMIC DNA]</scope>
    <source>
        <strain evidence="1 2">JH146</strain>
    </source>
</reference>
<protein>
    <submittedName>
        <fullName evidence="1">Uncharacterized protein</fullName>
    </submittedName>
</protein>
<accession>A0A076LHI1</accession>
<proteinExistence type="predicted"/>
<dbReference type="HOGENOM" id="CLU_982151_0_0_2"/>
<dbReference type="KEGG" id="mjh:JH146_0138"/>
<gene>
    <name evidence="1" type="ORF">JH146_0138</name>
</gene>
<evidence type="ECO:0000313" key="2">
    <source>
        <dbReference type="Proteomes" id="UP000028781"/>
    </source>
</evidence>
<evidence type="ECO:0000313" key="1">
    <source>
        <dbReference type="EMBL" id="AIJ04989.1"/>
    </source>
</evidence>
<dbReference type="EMBL" id="CP009149">
    <property type="protein sequence ID" value="AIJ04989.1"/>
    <property type="molecule type" value="Genomic_DNA"/>
</dbReference>
<dbReference type="Proteomes" id="UP000028781">
    <property type="component" value="Chromosome"/>
</dbReference>
<keyword evidence="2" id="KW-1185">Reference proteome</keyword>
<dbReference type="RefSeq" id="WP_236953666.1">
    <property type="nucleotide sequence ID" value="NZ_CP009149.1"/>
</dbReference>
<dbReference type="GeneID" id="24890728"/>
<name>A0A076LHI1_9EURY</name>
<dbReference type="AlphaFoldDB" id="A0A076LHI1"/>
<sequence length="233" mass="27456">MYIVKEGNKTKIQFALTYENGSLAKVNSGKVILEIFDDSGLLFKKTYDINELPMKANYYYEIELPKIKGFYSNAKFVLTYEYNNIKISKTTYGTIERYSEKEMKEIFEKEYHENSIKTNIEEFRDDVGIKFIVKEFGYYRVYNNQTNKIEKVFRVDFIAKNLNSDTYKFAPTEVCLVSGNEKYWKIGGIDEIEIGINQEIEGYWIFKKPDNIEDLRLNFKIGDIVYDIGLSQE</sequence>
<organism evidence="1 2">
    <name type="scientific">Methanocaldococcus bathoardescens</name>
    <dbReference type="NCBI Taxonomy" id="1301915"/>
    <lineage>
        <taxon>Archaea</taxon>
        <taxon>Methanobacteriati</taxon>
        <taxon>Methanobacteriota</taxon>
        <taxon>Methanomada group</taxon>
        <taxon>Methanococci</taxon>
        <taxon>Methanococcales</taxon>
        <taxon>Methanocaldococcaceae</taxon>
        <taxon>Methanocaldococcus</taxon>
    </lineage>
</organism>